<reference evidence="7" key="1">
    <citation type="journal article" date="2005" name="PLoS Biol.">
        <title>The genomes of Oryza sativa: a history of duplications.</title>
        <authorList>
            <person name="Yu J."/>
            <person name="Wang J."/>
            <person name="Lin W."/>
            <person name="Li S."/>
            <person name="Li H."/>
            <person name="Zhou J."/>
            <person name="Ni P."/>
            <person name="Dong W."/>
            <person name="Hu S."/>
            <person name="Zeng C."/>
            <person name="Zhang J."/>
            <person name="Zhang Y."/>
            <person name="Li R."/>
            <person name="Xu Z."/>
            <person name="Li S."/>
            <person name="Li X."/>
            <person name="Zheng H."/>
            <person name="Cong L."/>
            <person name="Lin L."/>
            <person name="Yin J."/>
            <person name="Geng J."/>
            <person name="Li G."/>
            <person name="Shi J."/>
            <person name="Liu J."/>
            <person name="Lv H."/>
            <person name="Li J."/>
            <person name="Wang J."/>
            <person name="Deng Y."/>
            <person name="Ran L."/>
            <person name="Shi X."/>
            <person name="Wang X."/>
            <person name="Wu Q."/>
            <person name="Li C."/>
            <person name="Ren X."/>
            <person name="Wang J."/>
            <person name="Wang X."/>
            <person name="Li D."/>
            <person name="Liu D."/>
            <person name="Zhang X."/>
            <person name="Ji Z."/>
            <person name="Zhao W."/>
            <person name="Sun Y."/>
            <person name="Zhang Z."/>
            <person name="Bao J."/>
            <person name="Han Y."/>
            <person name="Dong L."/>
            <person name="Ji J."/>
            <person name="Chen P."/>
            <person name="Wu S."/>
            <person name="Liu J."/>
            <person name="Xiao Y."/>
            <person name="Bu D."/>
            <person name="Tan J."/>
            <person name="Yang L."/>
            <person name="Ye C."/>
            <person name="Zhang J."/>
            <person name="Xu J."/>
            <person name="Zhou Y."/>
            <person name="Yu Y."/>
            <person name="Zhang B."/>
            <person name="Zhuang S."/>
            <person name="Wei H."/>
            <person name="Liu B."/>
            <person name="Lei M."/>
            <person name="Yu H."/>
            <person name="Li Y."/>
            <person name="Xu H."/>
            <person name="Wei S."/>
            <person name="He X."/>
            <person name="Fang L."/>
            <person name="Zhang Z."/>
            <person name="Zhang Y."/>
            <person name="Huang X."/>
            <person name="Su Z."/>
            <person name="Tong W."/>
            <person name="Li J."/>
            <person name="Tong Z."/>
            <person name="Li S."/>
            <person name="Ye J."/>
            <person name="Wang L."/>
            <person name="Fang L."/>
            <person name="Lei T."/>
            <person name="Chen C."/>
            <person name="Chen H."/>
            <person name="Xu Z."/>
            <person name="Li H."/>
            <person name="Huang H."/>
            <person name="Zhang F."/>
            <person name="Xu H."/>
            <person name="Li N."/>
            <person name="Zhao C."/>
            <person name="Li S."/>
            <person name="Dong L."/>
            <person name="Huang Y."/>
            <person name="Li L."/>
            <person name="Xi Y."/>
            <person name="Qi Q."/>
            <person name="Li W."/>
            <person name="Zhang B."/>
            <person name="Hu W."/>
            <person name="Zhang Y."/>
            <person name="Tian X."/>
            <person name="Jiao Y."/>
            <person name="Liang X."/>
            <person name="Jin J."/>
            <person name="Gao L."/>
            <person name="Zheng W."/>
            <person name="Hao B."/>
            <person name="Liu S."/>
            <person name="Wang W."/>
            <person name="Yuan L."/>
            <person name="Cao M."/>
            <person name="McDermott J."/>
            <person name="Samudrala R."/>
            <person name="Wang J."/>
            <person name="Wong G.K."/>
            <person name="Yang H."/>
        </authorList>
    </citation>
    <scope>NUCLEOTIDE SEQUENCE [LARGE SCALE GENOMIC DNA]</scope>
</reference>
<keyword evidence="1" id="KW-0479">Metal-binding</keyword>
<feature type="region of interest" description="Disordered" evidence="5">
    <location>
        <begin position="897"/>
        <end position="935"/>
    </location>
</feature>
<evidence type="ECO:0000313" key="7">
    <source>
        <dbReference type="EMBL" id="EEE61550.1"/>
    </source>
</evidence>
<evidence type="ECO:0000256" key="4">
    <source>
        <dbReference type="PROSITE-ProRule" id="PRU00325"/>
    </source>
</evidence>
<evidence type="ECO:0000256" key="3">
    <source>
        <dbReference type="ARBA" id="ARBA00022833"/>
    </source>
</evidence>
<dbReference type="Pfam" id="PF26130">
    <property type="entry name" value="PB1-like"/>
    <property type="match status" value="1"/>
</dbReference>
<dbReference type="AlphaFoldDB" id="B9FC45"/>
<dbReference type="PANTHER" id="PTHR31973:SF187">
    <property type="entry name" value="MUTATOR TRANSPOSASE MUDRA PROTEIN"/>
    <property type="match status" value="1"/>
</dbReference>
<evidence type="ECO:0000256" key="5">
    <source>
        <dbReference type="SAM" id="MobiDB-lite"/>
    </source>
</evidence>
<dbReference type="PANTHER" id="PTHR31973">
    <property type="entry name" value="POLYPROTEIN, PUTATIVE-RELATED"/>
    <property type="match status" value="1"/>
</dbReference>
<keyword evidence="2 4" id="KW-0863">Zinc-finger</keyword>
<name>B9FC45_ORYSJ</name>
<feature type="region of interest" description="Disordered" evidence="5">
    <location>
        <begin position="270"/>
        <end position="290"/>
    </location>
</feature>
<dbReference type="PROSITE" id="PS50966">
    <property type="entry name" value="ZF_SWIM"/>
    <property type="match status" value="1"/>
</dbReference>
<dbReference type="InterPro" id="IPR058594">
    <property type="entry name" value="PB1-like_dom_pln"/>
</dbReference>
<dbReference type="EMBL" id="CM000141">
    <property type="protein sequence ID" value="EEE61550.1"/>
    <property type="molecule type" value="Genomic_DNA"/>
</dbReference>
<proteinExistence type="predicted"/>
<feature type="compositionally biased region" description="Low complexity" evidence="5">
    <location>
        <begin position="922"/>
        <end position="935"/>
    </location>
</feature>
<dbReference type="InterPro" id="IPR006564">
    <property type="entry name" value="Znf_PMZ"/>
</dbReference>
<dbReference type="Pfam" id="PF10551">
    <property type="entry name" value="MULE"/>
    <property type="match status" value="1"/>
</dbReference>
<sequence length="935" mass="105276">MIKTSEAERRFPACLGNRKMDAVDKLVVRFHFNGEFLFDGKNTCYVNGREALSYVDRKKVSLNEIRDQAKEHCEVAEKALFHWCFPGKSIDDGLRVLHDDKTCLLMAKYTTQGVVADVYVELVDIEEIDTEANKDEVGSDFEDEMKEISDNDDLDDNTVELIGGNEVIMINSSPTHVNKNDMCGGKRKVFKTSSVGTKSNGDSSSDSEYLPGDSSSSGDDEEADEIEKTFKEFKRKFKAGHVSELDEITWAGGAEPSRGIVPYVLEEGHETPYYDSSDDEASFDEQGSSGELVKHESKYPRFRSNNSSTSPFSLGMKFSSKKEFKDAVIQYALTERREENKLVTSRRIAEKYENLIKANPQWSLNHIQTTISEEMFANVSISKIKRAKALVMKKMFDDKKGEYSLVFNYQEELLRSNPGSTVMVKLDLDEVEPVFQRFYVCFDACKRGFLAGCRKVVGLDGCFFKGATNGELLCAIGRDANNQMYPIAWAVVEKENNDSWDWFCSLLFRDLKVGSGEGWVFISDQQKGILNAVHHWAPLVEHRNCARHIYANWKKKFRNKEWQKKFGVDNNMCESFNKWIVQARYLPIISMLEAIRCKVMVRIQENRDKAAKWNTLICPNIYKRLKSYITESAFCHPIYNGDDSFEVKTQTSRFTVNLSTKTCSCRYWQLSGLPCAHAISCIYYKSPSLDSFIASCYNVDHFKSTYQHCLKPVEGIDAWPISQRPKPLAPRYVRMPGRPKKERKREITEKCKTTKTCKLGTIIRCSKCKGVGHNKSTCDSRQGVQSARNASGPPTKAILAVPGSQQSSTSCHKRKANASARAISTEKAKRTCTGLGLQSRKSSQDTVNLDIGKRRVIRTSATARVATILGGTATMNLHAHGRSAHASSNVTITVTSGTASAHVQTHEPAPRSNSPQRKRRLPQLLLSPPRSDGNE</sequence>
<gene>
    <name evidence="7" type="ORF">OsJ_15885</name>
</gene>
<evidence type="ECO:0000256" key="2">
    <source>
        <dbReference type="ARBA" id="ARBA00022771"/>
    </source>
</evidence>
<feature type="compositionally biased region" description="Polar residues" evidence="5">
    <location>
        <begin position="193"/>
        <end position="207"/>
    </location>
</feature>
<keyword evidence="3" id="KW-0862">Zinc</keyword>
<dbReference type="Pfam" id="PF04434">
    <property type="entry name" value="SWIM"/>
    <property type="match status" value="1"/>
</dbReference>
<accession>B9FC45</accession>
<dbReference type="InterPro" id="IPR018289">
    <property type="entry name" value="MULE_transposase_dom"/>
</dbReference>
<feature type="domain" description="SWIM-type" evidence="6">
    <location>
        <begin position="654"/>
        <end position="686"/>
    </location>
</feature>
<evidence type="ECO:0000256" key="1">
    <source>
        <dbReference type="ARBA" id="ARBA00022723"/>
    </source>
</evidence>
<dbReference type="SMART" id="SM00575">
    <property type="entry name" value="ZnF_PMZ"/>
    <property type="match status" value="1"/>
</dbReference>
<feature type="region of interest" description="Disordered" evidence="5">
    <location>
        <begin position="193"/>
        <end position="225"/>
    </location>
</feature>
<reference evidence="7" key="2">
    <citation type="submission" date="2008-12" db="EMBL/GenBank/DDBJ databases">
        <title>Improved gene annotation of the rice (Oryza sativa) genomes.</title>
        <authorList>
            <person name="Wang J."/>
            <person name="Li R."/>
            <person name="Fan W."/>
            <person name="Huang Q."/>
            <person name="Zhang J."/>
            <person name="Zhou Y."/>
            <person name="Hu Y."/>
            <person name="Zi S."/>
            <person name="Li J."/>
            <person name="Ni P."/>
            <person name="Zheng H."/>
            <person name="Zhang Y."/>
            <person name="Zhao M."/>
            <person name="Hao Q."/>
            <person name="McDermott J."/>
            <person name="Samudrala R."/>
            <person name="Kristiansen K."/>
            <person name="Wong G.K.-S."/>
        </authorList>
    </citation>
    <scope>NUCLEOTIDE SEQUENCE</scope>
</reference>
<dbReference type="GO" id="GO:0008270">
    <property type="term" value="F:zinc ion binding"/>
    <property type="evidence" value="ECO:0007669"/>
    <property type="project" value="UniProtKB-KW"/>
</dbReference>
<dbReference type="InterPro" id="IPR007527">
    <property type="entry name" value="Znf_SWIM"/>
</dbReference>
<protein>
    <recommendedName>
        <fullName evidence="6">SWIM-type domain-containing protein</fullName>
    </recommendedName>
</protein>
<dbReference type="Proteomes" id="UP000007752">
    <property type="component" value="Chromosome 4"/>
</dbReference>
<organism evidence="7">
    <name type="scientific">Oryza sativa subsp. japonica</name>
    <name type="common">Rice</name>
    <dbReference type="NCBI Taxonomy" id="39947"/>
    <lineage>
        <taxon>Eukaryota</taxon>
        <taxon>Viridiplantae</taxon>
        <taxon>Streptophyta</taxon>
        <taxon>Embryophyta</taxon>
        <taxon>Tracheophyta</taxon>
        <taxon>Spermatophyta</taxon>
        <taxon>Magnoliopsida</taxon>
        <taxon>Liliopsida</taxon>
        <taxon>Poales</taxon>
        <taxon>Poaceae</taxon>
        <taxon>BOP clade</taxon>
        <taxon>Oryzoideae</taxon>
        <taxon>Oryzeae</taxon>
        <taxon>Oryzinae</taxon>
        <taxon>Oryza</taxon>
        <taxon>Oryza sativa</taxon>
    </lineage>
</organism>
<evidence type="ECO:0000259" key="6">
    <source>
        <dbReference type="PROSITE" id="PS50966"/>
    </source>
</evidence>